<proteinExistence type="predicted"/>
<evidence type="ECO:0000256" key="1">
    <source>
        <dbReference type="SAM" id="MobiDB-lite"/>
    </source>
</evidence>
<gene>
    <name evidence="2" type="ORF">E3N88_23688</name>
</gene>
<feature type="region of interest" description="Disordered" evidence="1">
    <location>
        <begin position="1"/>
        <end position="61"/>
    </location>
</feature>
<feature type="compositionally biased region" description="Low complexity" evidence="1">
    <location>
        <begin position="40"/>
        <end position="61"/>
    </location>
</feature>
<protein>
    <submittedName>
        <fullName evidence="2">Uncharacterized protein</fullName>
    </submittedName>
</protein>
<dbReference type="Proteomes" id="UP000326396">
    <property type="component" value="Linkage Group LG2"/>
</dbReference>
<evidence type="ECO:0000313" key="2">
    <source>
        <dbReference type="EMBL" id="KAD4586087.1"/>
    </source>
</evidence>
<dbReference type="EMBL" id="SZYD01000012">
    <property type="protein sequence ID" value="KAD4586087.1"/>
    <property type="molecule type" value="Genomic_DNA"/>
</dbReference>
<feature type="compositionally biased region" description="Basic residues" evidence="1">
    <location>
        <begin position="1"/>
        <end position="17"/>
    </location>
</feature>
<accession>A0A5N6NG03</accession>
<sequence length="165" mass="17905">MSAPRRRGKRHGSKSSPRRGYPLQSSRLLKPIPDHGSSSTATVAVRPPQPTAAVRPPQPTAVVTAPQATAVVTAPQPTAAVRPPQPTAVVTAPQATAVVRSNPRASPSFDRTLGFLLAAVRVSPPFPIFLFFPIGDVRNPRRRTLGIRFRFHWSTVMCSFGDERR</sequence>
<dbReference type="AlphaFoldDB" id="A0A5N6NG03"/>
<evidence type="ECO:0000313" key="3">
    <source>
        <dbReference type="Proteomes" id="UP000326396"/>
    </source>
</evidence>
<organism evidence="2 3">
    <name type="scientific">Mikania micrantha</name>
    <name type="common">bitter vine</name>
    <dbReference type="NCBI Taxonomy" id="192012"/>
    <lineage>
        <taxon>Eukaryota</taxon>
        <taxon>Viridiplantae</taxon>
        <taxon>Streptophyta</taxon>
        <taxon>Embryophyta</taxon>
        <taxon>Tracheophyta</taxon>
        <taxon>Spermatophyta</taxon>
        <taxon>Magnoliopsida</taxon>
        <taxon>eudicotyledons</taxon>
        <taxon>Gunneridae</taxon>
        <taxon>Pentapetalae</taxon>
        <taxon>asterids</taxon>
        <taxon>campanulids</taxon>
        <taxon>Asterales</taxon>
        <taxon>Asteraceae</taxon>
        <taxon>Asteroideae</taxon>
        <taxon>Heliantheae alliance</taxon>
        <taxon>Eupatorieae</taxon>
        <taxon>Mikania</taxon>
    </lineage>
</organism>
<keyword evidence="3" id="KW-1185">Reference proteome</keyword>
<comment type="caution">
    <text evidence="2">The sequence shown here is derived from an EMBL/GenBank/DDBJ whole genome shotgun (WGS) entry which is preliminary data.</text>
</comment>
<reference evidence="2 3" key="1">
    <citation type="submission" date="2019-05" db="EMBL/GenBank/DDBJ databases">
        <title>Mikania micrantha, genome provides insights into the molecular mechanism of rapid growth.</title>
        <authorList>
            <person name="Liu B."/>
        </authorList>
    </citation>
    <scope>NUCLEOTIDE SEQUENCE [LARGE SCALE GENOMIC DNA]</scope>
    <source>
        <strain evidence="2">NLD-2019</strain>
        <tissue evidence="2">Leaf</tissue>
    </source>
</reference>
<name>A0A5N6NG03_9ASTR</name>